<dbReference type="EMBL" id="CP002808">
    <property type="protein sequence ID" value="AEG72574.1"/>
    <property type="molecule type" value="Genomic_DNA"/>
</dbReference>
<dbReference type="AlphaFoldDB" id="F6FGQ1"/>
<reference evidence="1 2" key="1">
    <citation type="journal article" date="2011" name="J. Bacteriol.">
        <title>Complete genome sequences of two hemotropic Mycoplasmas, Mycoplasma haemofelis strain Ohio2 and Mycoplasma suis strain Illinois.</title>
        <authorList>
            <person name="Messick J.B."/>
            <person name="Santos A.P."/>
            <person name="Guimaraes A.M."/>
        </authorList>
    </citation>
    <scope>NUCLEOTIDE SEQUENCE [LARGE SCALE GENOMIC DNA]</scope>
    <source>
        <strain evidence="1 2">Ohio2</strain>
    </source>
</reference>
<evidence type="ECO:0000313" key="1">
    <source>
        <dbReference type="EMBL" id="AEG72574.1"/>
    </source>
</evidence>
<gene>
    <name evidence="1" type="ordered locus">MHF_0292</name>
</gene>
<reference key="2">
    <citation type="submission" date="2011-05" db="EMBL/GenBank/DDBJ databases">
        <title>The Genome of Mycoplasma haemofelis Strain Ohio2, a pathogenic hemoplasma of the cat.</title>
        <authorList>
            <person name="Santos A.P."/>
            <person name="Guimaraes A.M.S."/>
            <person name="SanMiguel P.J."/>
            <person name="Martin S.W."/>
            <person name="Messick J.B."/>
        </authorList>
    </citation>
    <scope>NUCLEOTIDE SEQUENCE</scope>
    <source>
        <strain>Ohio2</strain>
    </source>
</reference>
<accession>F6FGQ1</accession>
<dbReference type="KEGG" id="mhf:MHF_0292"/>
<dbReference type="BioCyc" id="MHAE859194:G1GR7-290-MONOMER"/>
<proteinExistence type="predicted"/>
<organism evidence="1 2">
    <name type="scientific">Mycoplasma haemofelis (strain Ohio2)</name>
    <dbReference type="NCBI Taxonomy" id="859194"/>
    <lineage>
        <taxon>Bacteria</taxon>
        <taxon>Bacillati</taxon>
        <taxon>Mycoplasmatota</taxon>
        <taxon>Mollicutes</taxon>
        <taxon>Mycoplasmataceae</taxon>
        <taxon>Mycoplasma</taxon>
    </lineage>
</organism>
<evidence type="ECO:0000313" key="2">
    <source>
        <dbReference type="Proteomes" id="UP000007952"/>
    </source>
</evidence>
<sequence length="215" mass="23925">MWKAAAGVLGVGTAAAGGALAYKELSKPKTYSIKSLLISKNQDKRLLVKDKDGSSTEWKATWKAYLNSGNNIWKLPEWKTPPAVNEDAPNSFMDACSSNSGVMVESISSQEYKNVLSFCTRDTVVKDLIEESGRVLNSDTNGGWSKSWKSYRDLNKGKEKTKDSWQLTDWESSKASDDAISADFKKKCNDKLALKTNGREVDDYQNIIDWCSMPK</sequence>
<protein>
    <submittedName>
        <fullName evidence="1">Uncharacterized protein</fullName>
    </submittedName>
</protein>
<dbReference type="STRING" id="859194.MHF_0292"/>
<dbReference type="Proteomes" id="UP000007952">
    <property type="component" value="Chromosome"/>
</dbReference>
<name>F6FGQ1_MYCHI</name>
<dbReference type="HOGENOM" id="CLU_098620_0_0_14"/>